<proteinExistence type="predicted"/>
<dbReference type="Proteomes" id="UP000253934">
    <property type="component" value="Unassembled WGS sequence"/>
</dbReference>
<gene>
    <name evidence="1" type="ORF">DCC88_00135</name>
</gene>
<name>A0A369KUC6_9BACT</name>
<sequence>MNDFEKKCVVLIREICQRSEKTLSENYIKSWLKSCKKLDEKKAINALTQIYRKAKQGYQIPSIYEFEQLANEQEESNLFIADKIIQAMSLFGSYKNDDAKKFIGEIGWKIVQKNGGWQNMCYFTDTKYLHLLKKDLSKQIKQIIHQDNFKKLIAN</sequence>
<accession>A0A369KUC6</accession>
<evidence type="ECO:0000313" key="2">
    <source>
        <dbReference type="Proteomes" id="UP000253934"/>
    </source>
</evidence>
<protein>
    <submittedName>
        <fullName evidence="1">Uncharacterized protein</fullName>
    </submittedName>
</protein>
<reference evidence="1" key="1">
    <citation type="submission" date="2018-04" db="EMBL/GenBank/DDBJ databases">
        <title>Draft genome sequence of the Candidatus Spirobacillus cienkowskii, a pathogen of freshwater Daphnia species, reconstructed from hemolymph metagenomic reads.</title>
        <authorList>
            <person name="Bresciani L."/>
            <person name="Lemos L.N."/>
            <person name="Wale N."/>
            <person name="Lin J.Y."/>
            <person name="Fernandes G.R."/>
            <person name="Duffy M.A."/>
            <person name="Rodrigues J.M."/>
        </authorList>
    </citation>
    <scope>NUCLEOTIDE SEQUENCE [LARGE SCALE GENOMIC DNA]</scope>
    <source>
        <strain evidence="1">Binning01</strain>
    </source>
</reference>
<evidence type="ECO:0000313" key="1">
    <source>
        <dbReference type="EMBL" id="RDB37368.1"/>
    </source>
</evidence>
<comment type="caution">
    <text evidence="1">The sequence shown here is derived from an EMBL/GenBank/DDBJ whole genome shotgun (WGS) entry which is preliminary data.</text>
</comment>
<dbReference type="EMBL" id="QOVW01000001">
    <property type="protein sequence ID" value="RDB37368.1"/>
    <property type="molecule type" value="Genomic_DNA"/>
</dbReference>
<organism evidence="1 2">
    <name type="scientific">Spirobacillus cienkowskii</name>
    <dbReference type="NCBI Taxonomy" id="495820"/>
    <lineage>
        <taxon>Bacteria</taxon>
        <taxon>Pseudomonadati</taxon>
        <taxon>Bdellovibrionota</taxon>
        <taxon>Oligoflexia</taxon>
        <taxon>Silvanigrellales</taxon>
        <taxon>Spirobacillus</taxon>
    </lineage>
</organism>
<keyword evidence="2" id="KW-1185">Reference proteome</keyword>
<dbReference type="AlphaFoldDB" id="A0A369KUC6"/>